<comment type="subunit">
    <text evidence="3">Homotrimer.</text>
</comment>
<evidence type="ECO:0000256" key="11">
    <source>
        <dbReference type="ARBA" id="ARBA00033334"/>
    </source>
</evidence>
<evidence type="ECO:0000256" key="8">
    <source>
        <dbReference type="ARBA" id="ARBA00022741"/>
    </source>
</evidence>
<keyword evidence="9 15" id="KW-0067">ATP-binding</keyword>
<dbReference type="PANTHER" id="PTHR12213:SF0">
    <property type="entry name" value="CORRINOID ADENOSYLTRANSFERASE MMAB"/>
    <property type="match status" value="1"/>
</dbReference>
<dbReference type="Proteomes" id="UP000199481">
    <property type="component" value="Unassembled WGS sequence"/>
</dbReference>
<proteinExistence type="inferred from homology"/>
<keyword evidence="6 15" id="KW-0169">Cobalamin biosynthesis</keyword>
<dbReference type="InterPro" id="IPR016030">
    <property type="entry name" value="CblAdoTrfase-like"/>
</dbReference>
<evidence type="ECO:0000256" key="1">
    <source>
        <dbReference type="ARBA" id="ARBA00005121"/>
    </source>
</evidence>
<protein>
    <recommendedName>
        <fullName evidence="5 15">Corrinoid adenosyltransferase</fullName>
        <ecNumber evidence="4 15">2.5.1.17</ecNumber>
    </recommendedName>
    <alternativeName>
        <fullName evidence="10 15">Cob(II)alamin adenosyltransferase</fullName>
    </alternativeName>
    <alternativeName>
        <fullName evidence="12 15">Cob(II)yrinic acid a,c-diamide adenosyltransferase</fullName>
    </alternativeName>
    <alternativeName>
        <fullName evidence="11 15">Cobinamide/cobalamin adenosyltransferase</fullName>
    </alternativeName>
</protein>
<evidence type="ECO:0000256" key="13">
    <source>
        <dbReference type="ARBA" id="ARBA00048555"/>
    </source>
</evidence>
<dbReference type="Pfam" id="PF01923">
    <property type="entry name" value="Cob_adeno_trans"/>
    <property type="match status" value="1"/>
</dbReference>
<dbReference type="GO" id="GO:0008817">
    <property type="term" value="F:corrinoid adenosyltransferase activity"/>
    <property type="evidence" value="ECO:0007669"/>
    <property type="project" value="UniProtKB-UniRule"/>
</dbReference>
<evidence type="ECO:0000256" key="6">
    <source>
        <dbReference type="ARBA" id="ARBA00022573"/>
    </source>
</evidence>
<dbReference type="OrthoDB" id="9778896at2"/>
<keyword evidence="7 15" id="KW-0808">Transferase</keyword>
<dbReference type="NCBIfam" id="TIGR00636">
    <property type="entry name" value="PduO_Nterm"/>
    <property type="match status" value="1"/>
</dbReference>
<evidence type="ECO:0000256" key="3">
    <source>
        <dbReference type="ARBA" id="ARBA00011233"/>
    </source>
</evidence>
<evidence type="ECO:0000256" key="4">
    <source>
        <dbReference type="ARBA" id="ARBA00012454"/>
    </source>
</evidence>
<dbReference type="PANTHER" id="PTHR12213">
    <property type="entry name" value="CORRINOID ADENOSYLTRANSFERASE"/>
    <property type="match status" value="1"/>
</dbReference>
<feature type="domain" description="Cobalamin adenosyltransferase-like" evidence="16">
    <location>
        <begin position="3"/>
        <end position="165"/>
    </location>
</feature>
<keyword evidence="18" id="KW-1185">Reference proteome</keyword>
<evidence type="ECO:0000256" key="7">
    <source>
        <dbReference type="ARBA" id="ARBA00022679"/>
    </source>
</evidence>
<dbReference type="GO" id="GO:0005524">
    <property type="term" value="F:ATP binding"/>
    <property type="evidence" value="ECO:0007669"/>
    <property type="project" value="UniProtKB-UniRule"/>
</dbReference>
<dbReference type="EMBL" id="FNJW01000008">
    <property type="protein sequence ID" value="SDQ17904.1"/>
    <property type="molecule type" value="Genomic_DNA"/>
</dbReference>
<evidence type="ECO:0000313" key="17">
    <source>
        <dbReference type="EMBL" id="SDQ17904.1"/>
    </source>
</evidence>
<comment type="catalytic activity">
    <reaction evidence="14 15">
        <text>2 cob(II)alamin + reduced [electron-transfer flavoprotein] + 2 ATP = 2 adenosylcob(III)alamin + 2 triphosphate + oxidized [electron-transfer flavoprotein] + 3 H(+)</text>
        <dbReference type="Rhea" id="RHEA:28671"/>
        <dbReference type="Rhea" id="RHEA-COMP:10685"/>
        <dbReference type="Rhea" id="RHEA-COMP:10686"/>
        <dbReference type="ChEBI" id="CHEBI:15378"/>
        <dbReference type="ChEBI" id="CHEBI:16304"/>
        <dbReference type="ChEBI" id="CHEBI:18036"/>
        <dbReference type="ChEBI" id="CHEBI:18408"/>
        <dbReference type="ChEBI" id="CHEBI:30616"/>
        <dbReference type="ChEBI" id="CHEBI:57692"/>
        <dbReference type="ChEBI" id="CHEBI:58307"/>
        <dbReference type="EC" id="2.5.1.17"/>
    </reaction>
</comment>
<evidence type="ECO:0000256" key="5">
    <source>
        <dbReference type="ARBA" id="ARBA00020963"/>
    </source>
</evidence>
<keyword evidence="8 15" id="KW-0547">Nucleotide-binding</keyword>
<dbReference type="RefSeq" id="WP_035023886.1">
    <property type="nucleotide sequence ID" value="NZ_CP084916.1"/>
</dbReference>
<accession>A0A1H0YRV1</accession>
<organism evidence="17 18">
    <name type="scientific">Carnobacterium viridans</name>
    <dbReference type="NCBI Taxonomy" id="174587"/>
    <lineage>
        <taxon>Bacteria</taxon>
        <taxon>Bacillati</taxon>
        <taxon>Bacillota</taxon>
        <taxon>Bacilli</taxon>
        <taxon>Lactobacillales</taxon>
        <taxon>Carnobacteriaceae</taxon>
        <taxon>Carnobacterium</taxon>
    </lineage>
</organism>
<dbReference type="Gene3D" id="1.20.1200.10">
    <property type="entry name" value="Cobalamin adenosyltransferase-like"/>
    <property type="match status" value="1"/>
</dbReference>
<sequence length="194" mass="21795">MQLYTKTGDKGYTSLIGGEKVRKDANRVDAYGTMDELNSLIGYIVSQLEERDSSLKGELIEIQQNLFDCGTDLATPHGKGTYKVTKEMVQNLEMSIDGYADKAPEILSFVLPGGHPTASLLHMARTVVRRTERSIVSLGFGETVNQYVAVYMNRLSDYFFAVARAVNNRYNVKEILYERGGKVFHPELKKEDLN</sequence>
<evidence type="ECO:0000259" key="16">
    <source>
        <dbReference type="Pfam" id="PF01923"/>
    </source>
</evidence>
<evidence type="ECO:0000256" key="10">
    <source>
        <dbReference type="ARBA" id="ARBA00031529"/>
    </source>
</evidence>
<comment type="pathway">
    <text evidence="1 15">Cofactor biosynthesis; adenosylcobalamin biosynthesis; adenosylcobalamin from cob(II)yrinate a,c-diamide: step 2/7.</text>
</comment>
<dbReference type="InterPro" id="IPR036451">
    <property type="entry name" value="CblAdoTrfase-like_sf"/>
</dbReference>
<evidence type="ECO:0000256" key="9">
    <source>
        <dbReference type="ARBA" id="ARBA00022840"/>
    </source>
</evidence>
<dbReference type="UniPathway" id="UPA00148">
    <property type="reaction ID" value="UER00233"/>
</dbReference>
<reference evidence="18" key="1">
    <citation type="submission" date="2016-10" db="EMBL/GenBank/DDBJ databases">
        <authorList>
            <person name="Varghese N."/>
            <person name="Submissions S."/>
        </authorList>
    </citation>
    <scope>NUCLEOTIDE SEQUENCE [LARGE SCALE GENOMIC DNA]</scope>
    <source>
        <strain evidence="18">MPL-11</strain>
    </source>
</reference>
<gene>
    <name evidence="17" type="ORF">SAMN04487752_1118</name>
</gene>
<evidence type="ECO:0000256" key="14">
    <source>
        <dbReference type="ARBA" id="ARBA00048692"/>
    </source>
</evidence>
<dbReference type="InterPro" id="IPR029499">
    <property type="entry name" value="PduO-typ"/>
</dbReference>
<dbReference type="EC" id="2.5.1.17" evidence="4 15"/>
<evidence type="ECO:0000256" key="2">
    <source>
        <dbReference type="ARBA" id="ARBA00007487"/>
    </source>
</evidence>
<dbReference type="FunFam" id="1.20.1200.10:FF:000001">
    <property type="entry name" value="Cob(I)yrinic acid a,c-diamide adenosyltransferase"/>
    <property type="match status" value="1"/>
</dbReference>
<dbReference type="GO" id="GO:0009236">
    <property type="term" value="P:cobalamin biosynthetic process"/>
    <property type="evidence" value="ECO:0007669"/>
    <property type="project" value="UniProtKB-UniRule"/>
</dbReference>
<dbReference type="AlphaFoldDB" id="A0A1H0YRV1"/>
<evidence type="ECO:0000313" key="18">
    <source>
        <dbReference type="Proteomes" id="UP000199481"/>
    </source>
</evidence>
<evidence type="ECO:0000256" key="12">
    <source>
        <dbReference type="ARBA" id="ARBA00033354"/>
    </source>
</evidence>
<comment type="similarity">
    <text evidence="2 15">Belongs to the Cob(I)alamin adenosyltransferase family.</text>
</comment>
<comment type="catalytic activity">
    <reaction evidence="13 15">
        <text>2 cob(II)yrinate a,c diamide + reduced [electron-transfer flavoprotein] + 2 ATP = 2 adenosylcob(III)yrinate a,c-diamide + 2 triphosphate + oxidized [electron-transfer flavoprotein] + 3 H(+)</text>
        <dbReference type="Rhea" id="RHEA:11528"/>
        <dbReference type="Rhea" id="RHEA-COMP:10685"/>
        <dbReference type="Rhea" id="RHEA-COMP:10686"/>
        <dbReference type="ChEBI" id="CHEBI:15378"/>
        <dbReference type="ChEBI" id="CHEBI:18036"/>
        <dbReference type="ChEBI" id="CHEBI:30616"/>
        <dbReference type="ChEBI" id="CHEBI:57692"/>
        <dbReference type="ChEBI" id="CHEBI:58307"/>
        <dbReference type="ChEBI" id="CHEBI:58503"/>
        <dbReference type="ChEBI" id="CHEBI:58537"/>
        <dbReference type="EC" id="2.5.1.17"/>
    </reaction>
</comment>
<name>A0A1H0YRV1_9LACT</name>
<evidence type="ECO:0000256" key="15">
    <source>
        <dbReference type="RuleBase" id="RU366026"/>
    </source>
</evidence>
<dbReference type="SUPFAM" id="SSF89028">
    <property type="entry name" value="Cobalamin adenosyltransferase-like"/>
    <property type="match status" value="1"/>
</dbReference>